<gene>
    <name evidence="1" type="ORF">VCHENC02_5423B</name>
</gene>
<name>A0A454CQM4_VIBHA</name>
<protein>
    <submittedName>
        <fullName evidence="1">Uncharacterized protein</fullName>
    </submittedName>
</protein>
<comment type="caution">
    <text evidence="1">The sequence shown here is derived from an EMBL/GenBank/DDBJ whole genome shotgun (WGS) entry which is preliminary data.</text>
</comment>
<organism evidence="1 2">
    <name type="scientific">Vibrio harveyi</name>
    <name type="common">Beneckea harveyi</name>
    <dbReference type="NCBI Taxonomy" id="669"/>
    <lineage>
        <taxon>Bacteria</taxon>
        <taxon>Pseudomonadati</taxon>
        <taxon>Pseudomonadota</taxon>
        <taxon>Gammaproteobacteria</taxon>
        <taxon>Vibrionales</taxon>
        <taxon>Vibrionaceae</taxon>
        <taxon>Vibrio</taxon>
    </lineage>
</organism>
<accession>A0A454CQM4</accession>
<evidence type="ECO:0000313" key="2">
    <source>
        <dbReference type="Proteomes" id="UP000008367"/>
    </source>
</evidence>
<sequence>IFSTITRRSVIF</sequence>
<proteinExistence type="predicted"/>
<evidence type="ECO:0000313" key="1">
    <source>
        <dbReference type="EMBL" id="EKM28713.1"/>
    </source>
</evidence>
<reference evidence="1 2" key="1">
    <citation type="submission" date="2012-10" db="EMBL/GenBank/DDBJ databases">
        <title>Genome sequence of Vibrio Cholerae HENC-02.</title>
        <authorList>
            <person name="Eppinger M."/>
            <person name="Hasan N.A."/>
            <person name="Sengamalay N."/>
            <person name="Hine E."/>
            <person name="Su Q."/>
            <person name="Daugherty S.C."/>
            <person name="Young S."/>
            <person name="Sadzewicz L."/>
            <person name="Tallon L."/>
            <person name="Cebula T.A."/>
            <person name="Ravel J."/>
            <person name="Colwell R.R."/>
        </authorList>
    </citation>
    <scope>NUCLEOTIDE SEQUENCE [LARGE SCALE GENOMIC DNA]</scope>
    <source>
        <strain evidence="1 2">HENC-02</strain>
    </source>
</reference>
<dbReference type="Proteomes" id="UP000008367">
    <property type="component" value="Unassembled WGS sequence"/>
</dbReference>
<feature type="non-terminal residue" evidence="1">
    <location>
        <position position="1"/>
    </location>
</feature>
<dbReference type="EMBL" id="AJSR01002412">
    <property type="protein sequence ID" value="EKM28713.1"/>
    <property type="molecule type" value="Genomic_DNA"/>
</dbReference>